<reference evidence="4" key="1">
    <citation type="submission" date="2017-06" db="EMBL/GenBank/DDBJ databases">
        <title>Herbaspirillum phytohormonus sp. nov., isolated from the root nodule of Robinia pseudoacacia in lead-zinc mine.</title>
        <authorList>
            <person name="Fan M."/>
            <person name="Lin Y."/>
        </authorList>
    </citation>
    <scope>NUCLEOTIDE SEQUENCE [LARGE SCALE GENOMIC DNA]</scope>
    <source>
        <strain evidence="4">SC-089</strain>
    </source>
</reference>
<feature type="compositionally biased region" description="Basic and acidic residues" evidence="1">
    <location>
        <begin position="122"/>
        <end position="137"/>
    </location>
</feature>
<keyword evidence="4" id="KW-1185">Reference proteome</keyword>
<evidence type="ECO:0000313" key="4">
    <source>
        <dbReference type="Proteomes" id="UP000214603"/>
    </source>
</evidence>
<feature type="region of interest" description="Disordered" evidence="1">
    <location>
        <begin position="102"/>
        <end position="137"/>
    </location>
</feature>
<dbReference type="Proteomes" id="UP000214603">
    <property type="component" value="Unassembled WGS sequence"/>
</dbReference>
<dbReference type="GO" id="GO:0003677">
    <property type="term" value="F:DNA binding"/>
    <property type="evidence" value="ECO:0007669"/>
    <property type="project" value="InterPro"/>
</dbReference>
<accession>A0A225MLC0</accession>
<dbReference type="Gene3D" id="1.10.260.40">
    <property type="entry name" value="lambda repressor-like DNA-binding domains"/>
    <property type="match status" value="1"/>
</dbReference>
<dbReference type="Pfam" id="PF01381">
    <property type="entry name" value="HTH_3"/>
    <property type="match status" value="1"/>
</dbReference>
<comment type="caution">
    <text evidence="3">The sequence shown here is derived from an EMBL/GenBank/DDBJ whole genome shotgun (WGS) entry which is preliminary data.</text>
</comment>
<dbReference type="PROSITE" id="PS50943">
    <property type="entry name" value="HTH_CROC1"/>
    <property type="match status" value="1"/>
</dbReference>
<dbReference type="AlphaFoldDB" id="A0A225MLC0"/>
<dbReference type="CDD" id="cd00093">
    <property type="entry name" value="HTH_XRE"/>
    <property type="match status" value="1"/>
</dbReference>
<evidence type="ECO:0000256" key="1">
    <source>
        <dbReference type="SAM" id="MobiDB-lite"/>
    </source>
</evidence>
<dbReference type="OrthoDB" id="9182103at2"/>
<dbReference type="SUPFAM" id="SSF47413">
    <property type="entry name" value="lambda repressor-like DNA-binding domains"/>
    <property type="match status" value="1"/>
</dbReference>
<gene>
    <name evidence="3" type="ORF">CEY11_09105</name>
</gene>
<organism evidence="3 4">
    <name type="scientific">Candidimonas nitroreducens</name>
    <dbReference type="NCBI Taxonomy" id="683354"/>
    <lineage>
        <taxon>Bacteria</taxon>
        <taxon>Pseudomonadati</taxon>
        <taxon>Pseudomonadota</taxon>
        <taxon>Betaproteobacteria</taxon>
        <taxon>Burkholderiales</taxon>
        <taxon>Alcaligenaceae</taxon>
        <taxon>Candidimonas</taxon>
    </lineage>
</organism>
<protein>
    <submittedName>
        <fullName evidence="3">Transcriptional regulator</fullName>
    </submittedName>
</protein>
<dbReference type="RefSeq" id="WP_088603051.1">
    <property type="nucleotide sequence ID" value="NZ_NJIH01000004.1"/>
</dbReference>
<sequence>MPSAEQKSLGLRVASPRPVDRALHRLGQNISVARRMRRLSQEDLAERIGTSLSTVRRMENGYPGTALHTFLRALHVLGRLDDLVKVMATENDTLGMELMREQLPQRVRAPRGNKSRVGRPAAGKEDADPRADELEGF</sequence>
<dbReference type="EMBL" id="NJIH01000004">
    <property type="protein sequence ID" value="OWT61965.1"/>
    <property type="molecule type" value="Genomic_DNA"/>
</dbReference>
<dbReference type="InterPro" id="IPR001387">
    <property type="entry name" value="Cro/C1-type_HTH"/>
</dbReference>
<evidence type="ECO:0000259" key="2">
    <source>
        <dbReference type="PROSITE" id="PS50943"/>
    </source>
</evidence>
<feature type="domain" description="HTH cro/C1-type" evidence="2">
    <location>
        <begin position="30"/>
        <end position="83"/>
    </location>
</feature>
<dbReference type="InterPro" id="IPR010982">
    <property type="entry name" value="Lambda_DNA-bd_dom_sf"/>
</dbReference>
<proteinExistence type="predicted"/>
<feature type="compositionally biased region" description="Basic residues" evidence="1">
    <location>
        <begin position="108"/>
        <end position="117"/>
    </location>
</feature>
<name>A0A225MLC0_9BURK</name>
<dbReference type="SMART" id="SM00530">
    <property type="entry name" value="HTH_XRE"/>
    <property type="match status" value="1"/>
</dbReference>
<evidence type="ECO:0000313" key="3">
    <source>
        <dbReference type="EMBL" id="OWT61965.1"/>
    </source>
</evidence>